<accession>A0A2V0RBP7</accession>
<name>A0A2V0RBP7_9ZZZZ</name>
<dbReference type="AlphaFoldDB" id="A0A2V0RBP7"/>
<proteinExistence type="predicted"/>
<evidence type="ECO:0000313" key="1">
    <source>
        <dbReference type="EMBL" id="GBH22776.1"/>
    </source>
</evidence>
<comment type="caution">
    <text evidence="1">The sequence shown here is derived from an EMBL/GenBank/DDBJ whole genome shotgun (WGS) entry which is preliminary data.</text>
</comment>
<protein>
    <submittedName>
        <fullName evidence="1">Uncharacterized protein</fullName>
    </submittedName>
</protein>
<dbReference type="EMBL" id="BDQD01000211">
    <property type="protein sequence ID" value="GBH22776.1"/>
    <property type="molecule type" value="Genomic_RNA"/>
</dbReference>
<sequence length="480" mass="55226">MDYNNRIRPVNVRARSRRAGFRAAGAGYVSQSLMRFKVHTDNDGVGYMRLGLNDESDSSLVDSFVYRNKIDDLSTKMNISSDLATIEVVDLFMEMRDEIQPGQVFEKSEMDKFRGRVDLQSMICNKIGYNHSSEWYGATLRNVFHKHSPLIHYTEPCLFDFIGNEIEISETNRLLHYMSTPEDVNNVRHSDRITVYSLGVKITFFCMTTSSRTRTDLAINLNTSSSQDLSQVVDHLRMADKVTIGQGRSEKVVPFVIENMDLDEGTVIMHLFKSEQGVGLVDWMEYCVDQLDGLLKSLLNTLTTERDTAYYSRGLGGSFPANFFRSLRGTIAAYVNEPWETIARFSNSVDIRSILIAYTTSPNISSLPMREALSFGNNVRNVEMFVKHLLRLCMKFDTFYDVINFNTTDRNVYDRQRQLRVLDVLEMISKGSYNKYVDLQDDSIFQLMRKIKRKEEDATLETEQYITESVTKISTFLNDE</sequence>
<reference evidence="1" key="1">
    <citation type="submission" date="2017-04" db="EMBL/GenBank/DDBJ databases">
        <title>Unveiling RNA virosphere associated with marine microorganisms.</title>
        <authorList>
            <person name="Urayama S."/>
            <person name="Takaki Y."/>
            <person name="Nishi S."/>
            <person name="Yoshida Y."/>
            <person name="Deguchi S."/>
            <person name="Takai K."/>
            <person name="Nunoura T."/>
        </authorList>
    </citation>
    <scope>NUCLEOTIDE SEQUENCE</scope>
</reference>
<organism evidence="1">
    <name type="scientific">viral metagenome</name>
    <dbReference type="NCBI Taxonomy" id="1070528"/>
    <lineage>
        <taxon>unclassified sequences</taxon>
        <taxon>metagenomes</taxon>
        <taxon>organismal metagenomes</taxon>
    </lineage>
</organism>